<gene>
    <name evidence="2" type="ORF">METZ01_LOCUS49821</name>
</gene>
<dbReference type="SUPFAM" id="SSF51658">
    <property type="entry name" value="Xylose isomerase-like"/>
    <property type="match status" value="1"/>
</dbReference>
<dbReference type="EMBL" id="UINC01002465">
    <property type="protein sequence ID" value="SUZ96967.1"/>
    <property type="molecule type" value="Genomic_DNA"/>
</dbReference>
<evidence type="ECO:0000313" key="2">
    <source>
        <dbReference type="EMBL" id="SUZ96967.1"/>
    </source>
</evidence>
<dbReference type="PANTHER" id="PTHR12110">
    <property type="entry name" value="HYDROXYPYRUVATE ISOMERASE"/>
    <property type="match status" value="1"/>
</dbReference>
<dbReference type="InterPro" id="IPR013022">
    <property type="entry name" value="Xyl_isomerase-like_TIM-brl"/>
</dbReference>
<evidence type="ECO:0000259" key="1">
    <source>
        <dbReference type="Pfam" id="PF01261"/>
    </source>
</evidence>
<accession>A0A381S412</accession>
<dbReference type="Gene3D" id="3.20.20.150">
    <property type="entry name" value="Divalent-metal-dependent TIM barrel enzymes"/>
    <property type="match status" value="1"/>
</dbReference>
<dbReference type="PANTHER" id="PTHR12110:SF48">
    <property type="entry name" value="BLL3656 PROTEIN"/>
    <property type="match status" value="1"/>
</dbReference>
<dbReference type="InterPro" id="IPR014621">
    <property type="entry name" value="UCP036778_sugar_epimerase"/>
</dbReference>
<dbReference type="PIRSF" id="PIRSF036778">
    <property type="entry name" value="UCP036778"/>
    <property type="match status" value="1"/>
</dbReference>
<name>A0A381S412_9ZZZZ</name>
<protein>
    <recommendedName>
        <fullName evidence="1">Xylose isomerase-like TIM barrel domain-containing protein</fullName>
    </recommendedName>
</protein>
<sequence>MSNQEFKFALNHMACPTLSPLEMLDMVAELGIYAVELRNDVRENSISDIDQAHAIAKRAITKGITVLSINALYPFNIWEDERAEQASHLADLASASGAQMLVCCPLVSADYDANDAERGEQLRVALRELRPILESKGLIGCIEPLGFPISTLRFKADAITAIHDIGGEGTFRLVHDTFHHRGAAETEMYASMTGLVHISGVENTGISFDEMLDAHRLFVGPADRLDSVGQVRQLLDTGYQEYISFEPFAEDLWHQSDPAAAIKSCMDFVREQLTI</sequence>
<dbReference type="Pfam" id="PF01261">
    <property type="entry name" value="AP_endonuc_2"/>
    <property type="match status" value="1"/>
</dbReference>
<feature type="domain" description="Xylose isomerase-like TIM barrel" evidence="1">
    <location>
        <begin position="25"/>
        <end position="271"/>
    </location>
</feature>
<dbReference type="AlphaFoldDB" id="A0A381S412"/>
<organism evidence="2">
    <name type="scientific">marine metagenome</name>
    <dbReference type="NCBI Taxonomy" id="408172"/>
    <lineage>
        <taxon>unclassified sequences</taxon>
        <taxon>metagenomes</taxon>
        <taxon>ecological metagenomes</taxon>
    </lineage>
</organism>
<reference evidence="2" key="1">
    <citation type="submission" date="2018-05" db="EMBL/GenBank/DDBJ databases">
        <authorList>
            <person name="Lanie J.A."/>
            <person name="Ng W.-L."/>
            <person name="Kazmierczak K.M."/>
            <person name="Andrzejewski T.M."/>
            <person name="Davidsen T.M."/>
            <person name="Wayne K.J."/>
            <person name="Tettelin H."/>
            <person name="Glass J.I."/>
            <person name="Rusch D."/>
            <person name="Podicherti R."/>
            <person name="Tsui H.-C.T."/>
            <person name="Winkler M.E."/>
        </authorList>
    </citation>
    <scope>NUCLEOTIDE SEQUENCE</scope>
</reference>
<dbReference type="InterPro" id="IPR050312">
    <property type="entry name" value="IolE/XylAMocC-like"/>
</dbReference>
<proteinExistence type="predicted"/>
<dbReference type="InterPro" id="IPR036237">
    <property type="entry name" value="Xyl_isomerase-like_sf"/>
</dbReference>